<evidence type="ECO:0000256" key="9">
    <source>
        <dbReference type="SAM" id="MobiDB-lite"/>
    </source>
</evidence>
<dbReference type="Proteomes" id="UP000717515">
    <property type="component" value="Unassembled WGS sequence"/>
</dbReference>
<feature type="signal peptide" evidence="10">
    <location>
        <begin position="1"/>
        <end position="27"/>
    </location>
</feature>
<gene>
    <name evidence="11" type="ORF">KVV02_004027</name>
</gene>
<dbReference type="EMBL" id="JAIFTL010000022">
    <property type="protein sequence ID" value="KAG9326290.1"/>
    <property type="molecule type" value="Genomic_DNA"/>
</dbReference>
<accession>A0A9P8D1Z8</accession>
<keyword evidence="4 10" id="KW-0732">Signal</keyword>
<keyword evidence="5" id="KW-0378">Hydrolase</keyword>
<evidence type="ECO:0000313" key="12">
    <source>
        <dbReference type="Proteomes" id="UP000717515"/>
    </source>
</evidence>
<dbReference type="GO" id="GO:0008474">
    <property type="term" value="F:palmitoyl-(protein) hydrolase activity"/>
    <property type="evidence" value="ECO:0007669"/>
    <property type="project" value="UniProtKB-EC"/>
</dbReference>
<evidence type="ECO:0000313" key="11">
    <source>
        <dbReference type="EMBL" id="KAG9326290.1"/>
    </source>
</evidence>
<dbReference type="InterPro" id="IPR029058">
    <property type="entry name" value="AB_hydrolase_fold"/>
</dbReference>
<evidence type="ECO:0000256" key="7">
    <source>
        <dbReference type="ARBA" id="ARBA00023180"/>
    </source>
</evidence>
<dbReference type="PRINTS" id="PR00414">
    <property type="entry name" value="PPTHIESTRASE"/>
</dbReference>
<reference evidence="11" key="1">
    <citation type="submission" date="2021-07" db="EMBL/GenBank/DDBJ databases">
        <title>Draft genome of Mortierella alpina, strain LL118, isolated from an aspen leaf litter sample.</title>
        <authorList>
            <person name="Yang S."/>
            <person name="Vinatzer B.A."/>
        </authorList>
    </citation>
    <scope>NUCLEOTIDE SEQUENCE</scope>
    <source>
        <strain evidence="11">LL118</strain>
    </source>
</reference>
<keyword evidence="7" id="KW-0325">Glycoprotein</keyword>
<sequence length="373" mass="41733">MRIPINPSPVLCLSLAALVACAGSATAAAASIPVALRPIVFYHGMGDSAHSKGMVHLFESIEDIAPGIFIHSISLADSESDDQRAGFFGNVNNQVEQVCQQLKGIPELKDGFNAVGFSQGGQFLRAYIQRCNGPPVHNLVTVGSQHGGVSDIPGCIQAEDASCRLMRTIARSGVYSGYVRDHIVQAQYYKDPKNLERYLERNIFLPDINNELVIKNSTYAKRLSSINKLVMFMFEGDITVKPKETAWFGFEDENGEIIDLEDQDQYKQDWLGLKTMDHAGKLVFDVLEGEHMQFSLEDFTERITKPYLLEMEDGSGSHEDENDHQSQRKMGHRHRKGSSRYHHQEGRHGRNKNRLAVPRIFGNNAYGHEQTVL</sequence>
<evidence type="ECO:0000256" key="10">
    <source>
        <dbReference type="SAM" id="SignalP"/>
    </source>
</evidence>
<dbReference type="Pfam" id="PF02089">
    <property type="entry name" value="Palm_thioest"/>
    <property type="match status" value="1"/>
</dbReference>
<feature type="region of interest" description="Disordered" evidence="9">
    <location>
        <begin position="312"/>
        <end position="359"/>
    </location>
</feature>
<dbReference type="PROSITE" id="PS51257">
    <property type="entry name" value="PROKAR_LIPOPROTEIN"/>
    <property type="match status" value="1"/>
</dbReference>
<comment type="caution">
    <text evidence="11">The sequence shown here is derived from an EMBL/GenBank/DDBJ whole genome shotgun (WGS) entry which is preliminary data.</text>
</comment>
<proteinExistence type="inferred from homology"/>
<evidence type="ECO:0000256" key="4">
    <source>
        <dbReference type="ARBA" id="ARBA00022729"/>
    </source>
</evidence>
<dbReference type="Gene3D" id="3.40.50.1820">
    <property type="entry name" value="alpha/beta hydrolase"/>
    <property type="match status" value="1"/>
</dbReference>
<evidence type="ECO:0000256" key="6">
    <source>
        <dbReference type="ARBA" id="ARBA00023157"/>
    </source>
</evidence>
<dbReference type="FunFam" id="3.40.50.1820:FF:000107">
    <property type="entry name" value="Palmitoyl-protein thioesterase 1"/>
    <property type="match status" value="1"/>
</dbReference>
<evidence type="ECO:0000256" key="3">
    <source>
        <dbReference type="ARBA" id="ARBA00014212"/>
    </source>
</evidence>
<dbReference type="SUPFAM" id="SSF53474">
    <property type="entry name" value="alpha/beta-Hydrolases"/>
    <property type="match status" value="1"/>
</dbReference>
<evidence type="ECO:0000256" key="2">
    <source>
        <dbReference type="ARBA" id="ARBA00012423"/>
    </source>
</evidence>
<evidence type="ECO:0000256" key="5">
    <source>
        <dbReference type="ARBA" id="ARBA00022801"/>
    </source>
</evidence>
<evidence type="ECO:0000256" key="8">
    <source>
        <dbReference type="ARBA" id="ARBA00031934"/>
    </source>
</evidence>
<protein>
    <recommendedName>
        <fullName evidence="3">Palmitoyl-protein thioesterase 1</fullName>
        <ecNumber evidence="2">3.1.2.22</ecNumber>
    </recommendedName>
    <alternativeName>
        <fullName evidence="8">Palmitoyl-protein hydrolase 1</fullName>
    </alternativeName>
</protein>
<feature type="compositionally biased region" description="Basic residues" evidence="9">
    <location>
        <begin position="327"/>
        <end position="341"/>
    </location>
</feature>
<organism evidence="11 12">
    <name type="scientific">Mortierella alpina</name>
    <name type="common">Oleaginous fungus</name>
    <name type="synonym">Mortierella renispora</name>
    <dbReference type="NCBI Taxonomy" id="64518"/>
    <lineage>
        <taxon>Eukaryota</taxon>
        <taxon>Fungi</taxon>
        <taxon>Fungi incertae sedis</taxon>
        <taxon>Mucoromycota</taxon>
        <taxon>Mortierellomycotina</taxon>
        <taxon>Mortierellomycetes</taxon>
        <taxon>Mortierellales</taxon>
        <taxon>Mortierellaceae</taxon>
        <taxon>Mortierella</taxon>
    </lineage>
</organism>
<comment type="similarity">
    <text evidence="1">Belongs to the palmitoyl-protein thioesterase family.</text>
</comment>
<dbReference type="InterPro" id="IPR002472">
    <property type="entry name" value="Palm_thioest"/>
</dbReference>
<dbReference type="EC" id="3.1.2.22" evidence="2"/>
<feature type="chain" id="PRO_5040399831" description="Palmitoyl-protein thioesterase 1" evidence="10">
    <location>
        <begin position="28"/>
        <end position="373"/>
    </location>
</feature>
<keyword evidence="6" id="KW-1015">Disulfide bond</keyword>
<dbReference type="PANTHER" id="PTHR11247">
    <property type="entry name" value="PALMITOYL-PROTEIN THIOESTERASE/DOLICHYLDIPHOSPHATASE 1"/>
    <property type="match status" value="1"/>
</dbReference>
<feature type="compositionally biased region" description="Basic and acidic residues" evidence="9">
    <location>
        <begin position="315"/>
        <end position="326"/>
    </location>
</feature>
<dbReference type="PANTHER" id="PTHR11247:SF8">
    <property type="entry name" value="PALMITOYL-PROTEIN THIOESTERASE 1"/>
    <property type="match status" value="1"/>
</dbReference>
<evidence type="ECO:0000256" key="1">
    <source>
        <dbReference type="ARBA" id="ARBA00010758"/>
    </source>
</evidence>
<dbReference type="AlphaFoldDB" id="A0A9P8D1Z8"/>
<name>A0A9P8D1Z8_MORAP</name>